<reference evidence="1 2" key="1">
    <citation type="submission" date="2024-04" db="EMBL/GenBank/DDBJ databases">
        <authorList>
            <person name="Rising A."/>
            <person name="Reimegard J."/>
            <person name="Sonavane S."/>
            <person name="Akerstrom W."/>
            <person name="Nylinder S."/>
            <person name="Hedman E."/>
            <person name="Kallberg Y."/>
        </authorList>
    </citation>
    <scope>NUCLEOTIDE SEQUENCE [LARGE SCALE GENOMIC DNA]</scope>
</reference>
<evidence type="ECO:0000313" key="1">
    <source>
        <dbReference type="EMBL" id="CAL1274584.1"/>
    </source>
</evidence>
<name>A0AAV1ZRW0_9ARAC</name>
<dbReference type="AlphaFoldDB" id="A0AAV1ZRW0"/>
<dbReference type="EMBL" id="CAXIEN010000078">
    <property type="protein sequence ID" value="CAL1274584.1"/>
    <property type="molecule type" value="Genomic_DNA"/>
</dbReference>
<accession>A0AAV1ZRW0</accession>
<comment type="caution">
    <text evidence="1">The sequence shown here is derived from an EMBL/GenBank/DDBJ whole genome shotgun (WGS) entry which is preliminary data.</text>
</comment>
<protein>
    <submittedName>
        <fullName evidence="1">Uncharacterized protein</fullName>
    </submittedName>
</protein>
<organism evidence="1 2">
    <name type="scientific">Larinioides sclopetarius</name>
    <dbReference type="NCBI Taxonomy" id="280406"/>
    <lineage>
        <taxon>Eukaryota</taxon>
        <taxon>Metazoa</taxon>
        <taxon>Ecdysozoa</taxon>
        <taxon>Arthropoda</taxon>
        <taxon>Chelicerata</taxon>
        <taxon>Arachnida</taxon>
        <taxon>Araneae</taxon>
        <taxon>Araneomorphae</taxon>
        <taxon>Entelegynae</taxon>
        <taxon>Araneoidea</taxon>
        <taxon>Araneidae</taxon>
        <taxon>Larinioides</taxon>
    </lineage>
</organism>
<evidence type="ECO:0000313" key="2">
    <source>
        <dbReference type="Proteomes" id="UP001497382"/>
    </source>
</evidence>
<gene>
    <name evidence="1" type="ORF">LARSCL_LOCUS7551</name>
</gene>
<sequence>MHESGISLAISDLIRYRNPSAISQISDRRLLGYQKYRIKVLNSHSQNRPTSCHRQAMENEESGCSERQFCPQVT</sequence>
<dbReference type="Proteomes" id="UP001497382">
    <property type="component" value="Unassembled WGS sequence"/>
</dbReference>
<proteinExistence type="predicted"/>
<keyword evidence="2" id="KW-1185">Reference proteome</keyword>